<dbReference type="PROSITE" id="PS50088">
    <property type="entry name" value="ANK_REPEAT"/>
    <property type="match status" value="2"/>
</dbReference>
<dbReference type="PANTHER" id="PTHR24171">
    <property type="entry name" value="ANKYRIN REPEAT DOMAIN-CONTAINING PROTEIN 39-RELATED"/>
    <property type="match status" value="1"/>
</dbReference>
<evidence type="ECO:0000313" key="4">
    <source>
        <dbReference type="EMBL" id="KAF2678094.1"/>
    </source>
</evidence>
<evidence type="ECO:0000256" key="3">
    <source>
        <dbReference type="PROSITE-ProRule" id="PRU00023"/>
    </source>
</evidence>
<dbReference type="EMBL" id="MU005614">
    <property type="protein sequence ID" value="KAF2678094.1"/>
    <property type="molecule type" value="Genomic_DNA"/>
</dbReference>
<organism evidence="4 5">
    <name type="scientific">Lentithecium fluviatile CBS 122367</name>
    <dbReference type="NCBI Taxonomy" id="1168545"/>
    <lineage>
        <taxon>Eukaryota</taxon>
        <taxon>Fungi</taxon>
        <taxon>Dikarya</taxon>
        <taxon>Ascomycota</taxon>
        <taxon>Pezizomycotina</taxon>
        <taxon>Dothideomycetes</taxon>
        <taxon>Pleosporomycetidae</taxon>
        <taxon>Pleosporales</taxon>
        <taxon>Massarineae</taxon>
        <taxon>Lentitheciaceae</taxon>
        <taxon>Lentithecium</taxon>
    </lineage>
</organism>
<evidence type="ECO:0000256" key="1">
    <source>
        <dbReference type="ARBA" id="ARBA00022737"/>
    </source>
</evidence>
<dbReference type="AlphaFoldDB" id="A0A6G1IIM4"/>
<dbReference type="SUPFAM" id="SSF48403">
    <property type="entry name" value="Ankyrin repeat"/>
    <property type="match status" value="1"/>
</dbReference>
<evidence type="ECO:0000313" key="5">
    <source>
        <dbReference type="Proteomes" id="UP000799291"/>
    </source>
</evidence>
<dbReference type="SMART" id="SM00248">
    <property type="entry name" value="ANK"/>
    <property type="match status" value="2"/>
</dbReference>
<gene>
    <name evidence="4" type="ORF">K458DRAFT_317615</name>
</gene>
<sequence length="89" mass="9879">MDEIFSFFARREGITSLHLAALTGNMRLVREVLQRKVDVNVKNIHGETPLHYAAISRSTSAIQLLCETGAFINAQTSMHATPIHYAILA</sequence>
<dbReference type="PROSITE" id="PS50297">
    <property type="entry name" value="ANK_REP_REGION"/>
    <property type="match status" value="2"/>
</dbReference>
<evidence type="ECO:0000256" key="2">
    <source>
        <dbReference type="ARBA" id="ARBA00023043"/>
    </source>
</evidence>
<dbReference type="Pfam" id="PF12796">
    <property type="entry name" value="Ank_2"/>
    <property type="match status" value="1"/>
</dbReference>
<dbReference type="PRINTS" id="PR01415">
    <property type="entry name" value="ANKYRIN"/>
</dbReference>
<feature type="non-terminal residue" evidence="4">
    <location>
        <position position="89"/>
    </location>
</feature>
<keyword evidence="1" id="KW-0677">Repeat</keyword>
<feature type="repeat" description="ANK" evidence="3">
    <location>
        <begin position="45"/>
        <end position="77"/>
    </location>
</feature>
<dbReference type="InterPro" id="IPR036770">
    <property type="entry name" value="Ankyrin_rpt-contain_sf"/>
</dbReference>
<proteinExistence type="predicted"/>
<dbReference type="OrthoDB" id="3788289at2759"/>
<keyword evidence="5" id="KW-1185">Reference proteome</keyword>
<reference evidence="4" key="1">
    <citation type="journal article" date="2020" name="Stud. Mycol.">
        <title>101 Dothideomycetes genomes: a test case for predicting lifestyles and emergence of pathogens.</title>
        <authorList>
            <person name="Haridas S."/>
            <person name="Albert R."/>
            <person name="Binder M."/>
            <person name="Bloem J."/>
            <person name="Labutti K."/>
            <person name="Salamov A."/>
            <person name="Andreopoulos B."/>
            <person name="Baker S."/>
            <person name="Barry K."/>
            <person name="Bills G."/>
            <person name="Bluhm B."/>
            <person name="Cannon C."/>
            <person name="Castanera R."/>
            <person name="Culley D."/>
            <person name="Daum C."/>
            <person name="Ezra D."/>
            <person name="Gonzalez J."/>
            <person name="Henrissat B."/>
            <person name="Kuo A."/>
            <person name="Liang C."/>
            <person name="Lipzen A."/>
            <person name="Lutzoni F."/>
            <person name="Magnuson J."/>
            <person name="Mondo S."/>
            <person name="Nolan M."/>
            <person name="Ohm R."/>
            <person name="Pangilinan J."/>
            <person name="Park H.-J."/>
            <person name="Ramirez L."/>
            <person name="Alfaro M."/>
            <person name="Sun H."/>
            <person name="Tritt A."/>
            <person name="Yoshinaga Y."/>
            <person name="Zwiers L.-H."/>
            <person name="Turgeon B."/>
            <person name="Goodwin S."/>
            <person name="Spatafora J."/>
            <person name="Crous P."/>
            <person name="Grigoriev I."/>
        </authorList>
    </citation>
    <scope>NUCLEOTIDE SEQUENCE</scope>
    <source>
        <strain evidence="4">CBS 122367</strain>
    </source>
</reference>
<feature type="repeat" description="ANK" evidence="3">
    <location>
        <begin position="12"/>
        <end position="44"/>
    </location>
</feature>
<keyword evidence="2 3" id="KW-0040">ANK repeat</keyword>
<protein>
    <submittedName>
        <fullName evidence="4">Ankyrin repeat protein</fullName>
    </submittedName>
</protein>
<dbReference type="InterPro" id="IPR002110">
    <property type="entry name" value="Ankyrin_rpt"/>
</dbReference>
<name>A0A6G1IIM4_9PLEO</name>
<dbReference type="Gene3D" id="1.25.40.20">
    <property type="entry name" value="Ankyrin repeat-containing domain"/>
    <property type="match status" value="1"/>
</dbReference>
<accession>A0A6G1IIM4</accession>
<dbReference type="Proteomes" id="UP000799291">
    <property type="component" value="Unassembled WGS sequence"/>
</dbReference>